<dbReference type="SUPFAM" id="SSF52972">
    <property type="entry name" value="ITPase-like"/>
    <property type="match status" value="1"/>
</dbReference>
<keyword evidence="5" id="KW-0378">Hydrolase</keyword>
<evidence type="ECO:0000259" key="12">
    <source>
        <dbReference type="Pfam" id="PF01931"/>
    </source>
</evidence>
<dbReference type="InterPro" id="IPR029001">
    <property type="entry name" value="ITPase-like_fam"/>
</dbReference>
<gene>
    <name evidence="13" type="ORF">A3C89_02130</name>
</gene>
<keyword evidence="8" id="KW-0464">Manganese</keyword>
<dbReference type="STRING" id="1798492.A3C89_02130"/>
<dbReference type="GO" id="GO:0103023">
    <property type="term" value="F:ITPase activity"/>
    <property type="evidence" value="ECO:0007669"/>
    <property type="project" value="UniProtKB-EC"/>
</dbReference>
<evidence type="ECO:0000256" key="3">
    <source>
        <dbReference type="ARBA" id="ARBA00022723"/>
    </source>
</evidence>
<evidence type="ECO:0000313" key="13">
    <source>
        <dbReference type="EMBL" id="OGG60167.1"/>
    </source>
</evidence>
<dbReference type="EMBL" id="MFLF01000009">
    <property type="protein sequence ID" value="OGG60167.1"/>
    <property type="molecule type" value="Genomic_DNA"/>
</dbReference>
<comment type="caution">
    <text evidence="13">The sequence shown here is derived from an EMBL/GenBank/DDBJ whole genome shotgun (WGS) entry which is preliminary data.</text>
</comment>
<evidence type="ECO:0000256" key="8">
    <source>
        <dbReference type="ARBA" id="ARBA00023211"/>
    </source>
</evidence>
<feature type="domain" description="Non-canonical purine NTP phosphatase/PRRC1" evidence="12">
    <location>
        <begin position="16"/>
        <end position="175"/>
    </location>
</feature>
<dbReference type="Proteomes" id="UP000178794">
    <property type="component" value="Unassembled WGS sequence"/>
</dbReference>
<dbReference type="EC" id="3.6.1.73" evidence="9"/>
<dbReference type="GO" id="GO:0000166">
    <property type="term" value="F:nucleotide binding"/>
    <property type="evidence" value="ECO:0007669"/>
    <property type="project" value="UniProtKB-KW"/>
</dbReference>
<evidence type="ECO:0000256" key="7">
    <source>
        <dbReference type="ARBA" id="ARBA00023080"/>
    </source>
</evidence>
<keyword evidence="3" id="KW-0479">Metal-binding</keyword>
<evidence type="ECO:0000256" key="6">
    <source>
        <dbReference type="ARBA" id="ARBA00022842"/>
    </source>
</evidence>
<accession>A0A1F6DFR4</accession>
<evidence type="ECO:0000256" key="1">
    <source>
        <dbReference type="ARBA" id="ARBA00001936"/>
    </source>
</evidence>
<dbReference type="Pfam" id="PF01931">
    <property type="entry name" value="NTPase_I-T"/>
    <property type="match status" value="1"/>
</dbReference>
<evidence type="ECO:0000256" key="9">
    <source>
        <dbReference type="ARBA" id="ARBA00038901"/>
    </source>
</evidence>
<dbReference type="InterPro" id="IPR050299">
    <property type="entry name" value="YjjX_NTPase"/>
</dbReference>
<dbReference type="AlphaFoldDB" id="A0A1F6DFR4"/>
<proteinExistence type="predicted"/>
<comment type="cofactor">
    <cofactor evidence="1">
        <name>Mn(2+)</name>
        <dbReference type="ChEBI" id="CHEBI:29035"/>
    </cofactor>
</comment>
<evidence type="ECO:0000256" key="2">
    <source>
        <dbReference type="ARBA" id="ARBA00001946"/>
    </source>
</evidence>
<dbReference type="InterPro" id="IPR026533">
    <property type="entry name" value="NTPase/PRRC1"/>
</dbReference>
<evidence type="ECO:0000256" key="4">
    <source>
        <dbReference type="ARBA" id="ARBA00022741"/>
    </source>
</evidence>
<reference evidence="13 14" key="1">
    <citation type="journal article" date="2016" name="Nat. Commun.">
        <title>Thousands of microbial genomes shed light on interconnected biogeochemical processes in an aquifer system.</title>
        <authorList>
            <person name="Anantharaman K."/>
            <person name="Brown C.T."/>
            <person name="Hug L.A."/>
            <person name="Sharon I."/>
            <person name="Castelle C.J."/>
            <person name="Probst A.J."/>
            <person name="Thomas B.C."/>
            <person name="Singh A."/>
            <person name="Wilkins M.J."/>
            <person name="Karaoz U."/>
            <person name="Brodie E.L."/>
            <person name="Williams K.H."/>
            <person name="Hubbard S.S."/>
            <person name="Banfield J.F."/>
        </authorList>
    </citation>
    <scope>NUCLEOTIDE SEQUENCE [LARGE SCALE GENOMIC DNA]</scope>
</reference>
<keyword evidence="6" id="KW-0460">Magnesium</keyword>
<comment type="cofactor">
    <cofactor evidence="2">
        <name>Mg(2+)</name>
        <dbReference type="ChEBI" id="CHEBI:18420"/>
    </cofactor>
</comment>
<keyword evidence="4" id="KW-0547">Nucleotide-binding</keyword>
<dbReference type="PANTHER" id="PTHR34699">
    <property type="match status" value="1"/>
</dbReference>
<evidence type="ECO:0000256" key="11">
    <source>
        <dbReference type="ARBA" id="ARBA00048781"/>
    </source>
</evidence>
<comment type="catalytic activity">
    <reaction evidence="11">
        <text>XTP + H2O = XDP + phosphate + H(+)</text>
        <dbReference type="Rhea" id="RHEA:28406"/>
        <dbReference type="ChEBI" id="CHEBI:15377"/>
        <dbReference type="ChEBI" id="CHEBI:15378"/>
        <dbReference type="ChEBI" id="CHEBI:43474"/>
        <dbReference type="ChEBI" id="CHEBI:59884"/>
        <dbReference type="ChEBI" id="CHEBI:61314"/>
        <dbReference type="EC" id="3.6.1.73"/>
    </reaction>
</comment>
<comment type="catalytic activity">
    <reaction evidence="10">
        <text>ITP + H2O = IDP + phosphate + H(+)</text>
        <dbReference type="Rhea" id="RHEA:28330"/>
        <dbReference type="ChEBI" id="CHEBI:15377"/>
        <dbReference type="ChEBI" id="CHEBI:15378"/>
        <dbReference type="ChEBI" id="CHEBI:43474"/>
        <dbReference type="ChEBI" id="CHEBI:58280"/>
        <dbReference type="ChEBI" id="CHEBI:61402"/>
        <dbReference type="EC" id="3.6.1.73"/>
    </reaction>
</comment>
<organism evidence="13 14">
    <name type="scientific">Candidatus Kaiserbacteria bacterium RIFCSPHIGHO2_02_FULL_50_50</name>
    <dbReference type="NCBI Taxonomy" id="1798492"/>
    <lineage>
        <taxon>Bacteria</taxon>
        <taxon>Candidatus Kaiseribacteriota</taxon>
    </lineage>
</organism>
<protein>
    <recommendedName>
        <fullName evidence="9">inosine/xanthosine triphosphatase</fullName>
        <ecNumber evidence="9">3.6.1.73</ecNumber>
    </recommendedName>
</protein>
<dbReference type="GO" id="GO:0009117">
    <property type="term" value="P:nucleotide metabolic process"/>
    <property type="evidence" value="ECO:0007669"/>
    <property type="project" value="UniProtKB-KW"/>
</dbReference>
<name>A0A1F6DFR4_9BACT</name>
<dbReference type="Gene3D" id="3.90.950.10">
    <property type="match status" value="1"/>
</dbReference>
<evidence type="ECO:0000256" key="10">
    <source>
        <dbReference type="ARBA" id="ARBA00048174"/>
    </source>
</evidence>
<dbReference type="PANTHER" id="PTHR34699:SF2">
    <property type="entry name" value="NON-CANONICAL PURINE NTP PHOSPHATASE_PRRC1 DOMAIN-CONTAINING PROTEIN"/>
    <property type="match status" value="1"/>
</dbReference>
<dbReference type="GO" id="GO:0046872">
    <property type="term" value="F:metal ion binding"/>
    <property type="evidence" value="ECO:0007669"/>
    <property type="project" value="UniProtKB-KW"/>
</dbReference>
<dbReference type="GO" id="GO:0006772">
    <property type="term" value="P:thiamine metabolic process"/>
    <property type="evidence" value="ECO:0007669"/>
    <property type="project" value="TreeGrafter"/>
</dbReference>
<evidence type="ECO:0000256" key="5">
    <source>
        <dbReference type="ARBA" id="ARBA00022801"/>
    </source>
</evidence>
<keyword evidence="7" id="KW-0546">Nucleotide metabolism</keyword>
<sequence length="181" mass="19294">MAQDGAMPTPVRIVVGSMSQIKIEAVRVACIELDIVAKIYFVDCPSRVNEQPEGYAETFAGAARRSRAALAHNSGAEIHIGIESGLFSHYGIYVDVAVILVNDASRRNIVTTSRGVQIPENFVDIARERGFETTTVGSVVAETLGGDKADPHSTLTNGKENRLGLLTEAIVSALRQADLGA</sequence>
<evidence type="ECO:0000313" key="14">
    <source>
        <dbReference type="Proteomes" id="UP000178794"/>
    </source>
</evidence>